<dbReference type="Pfam" id="PF13450">
    <property type="entry name" value="NAD_binding_8"/>
    <property type="match status" value="1"/>
</dbReference>
<reference evidence="1" key="1">
    <citation type="submission" date="2024-06" db="EMBL/GenBank/DDBJ databases">
        <title>Sequencing and assembly of the genome of Dyadobacter sp. strain 676, a symbiont of Cyamopsis tetragonoloba.</title>
        <authorList>
            <person name="Guro P."/>
            <person name="Sazanova A."/>
            <person name="Kuznetsova I."/>
            <person name="Belimov A."/>
            <person name="Safronova V."/>
        </authorList>
    </citation>
    <scope>NUCLEOTIDE SEQUENCE</scope>
    <source>
        <strain evidence="1">676</strain>
    </source>
</reference>
<name>A0AAU8FGV4_9BACT</name>
<dbReference type="SUPFAM" id="SSF51905">
    <property type="entry name" value="FAD/NAD(P)-binding domain"/>
    <property type="match status" value="1"/>
</dbReference>
<dbReference type="PRINTS" id="PR00419">
    <property type="entry name" value="ADXRDTASE"/>
</dbReference>
<evidence type="ECO:0000313" key="1">
    <source>
        <dbReference type="EMBL" id="XCH23329.1"/>
    </source>
</evidence>
<organism evidence="1">
    <name type="scientific">Dyadobacter sp. 676</name>
    <dbReference type="NCBI Taxonomy" id="3088362"/>
    <lineage>
        <taxon>Bacteria</taxon>
        <taxon>Pseudomonadati</taxon>
        <taxon>Bacteroidota</taxon>
        <taxon>Cytophagia</taxon>
        <taxon>Cytophagales</taxon>
        <taxon>Spirosomataceae</taxon>
        <taxon>Dyadobacter</taxon>
    </lineage>
</organism>
<dbReference type="Gene3D" id="3.40.50.720">
    <property type="entry name" value="NAD(P)-binding Rossmann-like Domain"/>
    <property type="match status" value="1"/>
</dbReference>
<dbReference type="InterPro" id="IPR036188">
    <property type="entry name" value="FAD/NAD-bd_sf"/>
</dbReference>
<dbReference type="PANTHER" id="PTHR42923">
    <property type="entry name" value="PROTOPORPHYRINOGEN OXIDASE"/>
    <property type="match status" value="1"/>
</dbReference>
<protein>
    <submittedName>
        <fullName evidence="1">FAD-dependent oxidoreductase</fullName>
    </submittedName>
</protein>
<proteinExistence type="predicted"/>
<accession>A0AAU8FGV4</accession>
<gene>
    <name evidence="1" type="ORF">ABV298_23830</name>
</gene>
<dbReference type="EMBL" id="CP159289">
    <property type="protein sequence ID" value="XCH23329.1"/>
    <property type="molecule type" value="Genomic_DNA"/>
</dbReference>
<dbReference type="AlphaFoldDB" id="A0AAU8FGV4"/>
<dbReference type="InterPro" id="IPR050464">
    <property type="entry name" value="Zeta_carotene_desat/Oxidored"/>
</dbReference>
<sequence>MQKRKQVIVIGGGLAGLSTAVHLCENGAAVQLFEARACLGGADELME</sequence>
<dbReference type="GO" id="GO:0016491">
    <property type="term" value="F:oxidoreductase activity"/>
    <property type="evidence" value="ECO:0007669"/>
    <property type="project" value="TreeGrafter"/>
</dbReference>
<dbReference type="RefSeq" id="WP_353718655.1">
    <property type="nucleotide sequence ID" value="NZ_CP159289.1"/>
</dbReference>